<reference evidence="2" key="1">
    <citation type="submission" date="2023-10" db="EMBL/GenBank/DDBJ databases">
        <authorList>
            <person name="Chen Y."/>
            <person name="Shah S."/>
            <person name="Dougan E. K."/>
            <person name="Thang M."/>
            <person name="Chan C."/>
        </authorList>
    </citation>
    <scope>NUCLEOTIDE SEQUENCE [LARGE SCALE GENOMIC DNA]</scope>
</reference>
<name>A0ABN9QQC1_9DINO</name>
<sequence>MPLPVFPKNPESTMELAEGHEPRAARAAEEGRPRQVPNPSLENPGLARLLQETFDNAGNAFGLRRKDLTSLAQGRAPLELIQAFFPAVMRATLRAVQGVPALGAAALHQVHMGKERDICKVATTQKGSGKARYSAY</sequence>
<dbReference type="EMBL" id="CAUYUJ010004169">
    <property type="protein sequence ID" value="CAK0808422.1"/>
    <property type="molecule type" value="Genomic_DNA"/>
</dbReference>
<accession>A0ABN9QQC1</accession>
<evidence type="ECO:0000313" key="3">
    <source>
        <dbReference type="Proteomes" id="UP001189429"/>
    </source>
</evidence>
<keyword evidence="3" id="KW-1185">Reference proteome</keyword>
<organism evidence="2 3">
    <name type="scientific">Prorocentrum cordatum</name>
    <dbReference type="NCBI Taxonomy" id="2364126"/>
    <lineage>
        <taxon>Eukaryota</taxon>
        <taxon>Sar</taxon>
        <taxon>Alveolata</taxon>
        <taxon>Dinophyceae</taxon>
        <taxon>Prorocentrales</taxon>
        <taxon>Prorocentraceae</taxon>
        <taxon>Prorocentrum</taxon>
    </lineage>
</organism>
<evidence type="ECO:0000256" key="1">
    <source>
        <dbReference type="SAM" id="MobiDB-lite"/>
    </source>
</evidence>
<feature type="region of interest" description="Disordered" evidence="1">
    <location>
        <begin position="1"/>
        <end position="43"/>
    </location>
</feature>
<evidence type="ECO:0000313" key="2">
    <source>
        <dbReference type="EMBL" id="CAK0808422.1"/>
    </source>
</evidence>
<dbReference type="Proteomes" id="UP001189429">
    <property type="component" value="Unassembled WGS sequence"/>
</dbReference>
<comment type="caution">
    <text evidence="2">The sequence shown here is derived from an EMBL/GenBank/DDBJ whole genome shotgun (WGS) entry which is preliminary data.</text>
</comment>
<feature type="compositionally biased region" description="Basic and acidic residues" evidence="1">
    <location>
        <begin position="17"/>
        <end position="33"/>
    </location>
</feature>
<gene>
    <name evidence="2" type="ORF">PCOR1329_LOCUS14036</name>
</gene>
<protein>
    <submittedName>
        <fullName evidence="2">Uncharacterized protein</fullName>
    </submittedName>
</protein>
<proteinExistence type="predicted"/>